<keyword evidence="2" id="KW-1185">Reference proteome</keyword>
<sequence length="102" mass="11870">MSSIMLSIVTRIARRFSRLAEAMRHQQAEWFTNRNGRCSFRADVIPSDGRFTAVISQRTGYSSRDWQYRRLAVAGEFSSSRKALRAGRRMAQQMAGLRYRFD</sequence>
<evidence type="ECO:0000313" key="2">
    <source>
        <dbReference type="Proteomes" id="UP000019918"/>
    </source>
</evidence>
<dbReference type="AlphaFoldDB" id="A0A014Q285"/>
<dbReference type="EMBL" id="JFHN01000015">
    <property type="protein sequence ID" value="EXU77222.1"/>
    <property type="molecule type" value="Genomic_DNA"/>
</dbReference>
<dbReference type="PATRIC" id="fig|69222.5.peg.221"/>
<comment type="caution">
    <text evidence="1">The sequence shown here is derived from an EMBL/GenBank/DDBJ whole genome shotgun (WGS) entry which is preliminary data.</text>
</comment>
<dbReference type="STRING" id="69222.BG55_01015"/>
<gene>
    <name evidence="1" type="ORF">BG55_01015</name>
</gene>
<accession>A0A014Q285</accession>
<dbReference type="Proteomes" id="UP000019918">
    <property type="component" value="Unassembled WGS sequence"/>
</dbReference>
<evidence type="ECO:0000313" key="1">
    <source>
        <dbReference type="EMBL" id="EXU77222.1"/>
    </source>
</evidence>
<dbReference type="OrthoDB" id="6609511at2"/>
<proteinExistence type="predicted"/>
<reference evidence="1 2" key="1">
    <citation type="submission" date="2014-02" db="EMBL/GenBank/DDBJ databases">
        <title>Draft genome of Erwinia mallotivora strain BT-MARDI, a papaya dieback pathogen.</title>
        <authorList>
            <person name="Redzuan R."/>
            <person name="Abu Bakar N."/>
            <person name="Badrun R."/>
            <person name="Mohd Raih M.F."/>
            <person name="Rozano L."/>
            <person name="Mat Amin N."/>
        </authorList>
    </citation>
    <scope>NUCLEOTIDE SEQUENCE [LARGE SCALE GENOMIC DNA]</scope>
    <source>
        <strain evidence="1 2">BT-MARDI</strain>
    </source>
</reference>
<protein>
    <submittedName>
        <fullName evidence="1">Uncharacterized protein</fullName>
    </submittedName>
</protein>
<organism evidence="1 2">
    <name type="scientific">Erwinia mallotivora</name>
    <dbReference type="NCBI Taxonomy" id="69222"/>
    <lineage>
        <taxon>Bacteria</taxon>
        <taxon>Pseudomonadati</taxon>
        <taxon>Pseudomonadota</taxon>
        <taxon>Gammaproteobacteria</taxon>
        <taxon>Enterobacterales</taxon>
        <taxon>Erwiniaceae</taxon>
        <taxon>Erwinia</taxon>
    </lineage>
</organism>
<name>A0A014Q285_9GAMM</name>
<dbReference type="RefSeq" id="WP_034933308.1">
    <property type="nucleotide sequence ID" value="NZ_JFHN01000015.1"/>
</dbReference>